<evidence type="ECO:0000313" key="6">
    <source>
        <dbReference type="EMBL" id="OWK17750.1"/>
    </source>
</evidence>
<dbReference type="SMART" id="SM00060">
    <property type="entry name" value="FN3"/>
    <property type="match status" value="3"/>
</dbReference>
<dbReference type="OrthoDB" id="10253954at2759"/>
<dbReference type="Pfam" id="PF00041">
    <property type="entry name" value="fn3"/>
    <property type="match status" value="2"/>
</dbReference>
<comment type="similarity">
    <text evidence="2">Belongs to the protein-tyrosine phosphatase family. Receptor class 3 subfamily.</text>
</comment>
<dbReference type="PANTHER" id="PTHR46708:SF11">
    <property type="entry name" value="RECEPTOR-TYPE TYROSINE-PROTEIN PHOSPHATASE ETA-LIKE"/>
    <property type="match status" value="1"/>
</dbReference>
<comment type="caution">
    <text evidence="6">The sequence shown here is derived from an EMBL/GenBank/DDBJ whole genome shotgun (WGS) entry which is preliminary data.</text>
</comment>
<dbReference type="InterPro" id="IPR036116">
    <property type="entry name" value="FN3_sf"/>
</dbReference>
<keyword evidence="7" id="KW-1185">Reference proteome</keyword>
<organism evidence="6 7">
    <name type="scientific">Cervus elaphus hippelaphus</name>
    <name type="common">European red deer</name>
    <dbReference type="NCBI Taxonomy" id="46360"/>
    <lineage>
        <taxon>Eukaryota</taxon>
        <taxon>Metazoa</taxon>
        <taxon>Chordata</taxon>
        <taxon>Craniata</taxon>
        <taxon>Vertebrata</taxon>
        <taxon>Euteleostomi</taxon>
        <taxon>Mammalia</taxon>
        <taxon>Eutheria</taxon>
        <taxon>Laurasiatheria</taxon>
        <taxon>Artiodactyla</taxon>
        <taxon>Ruminantia</taxon>
        <taxon>Pecora</taxon>
        <taxon>Cervidae</taxon>
        <taxon>Cervinae</taxon>
        <taxon>Cervus</taxon>
    </lineage>
</organism>
<evidence type="ECO:0000256" key="2">
    <source>
        <dbReference type="ARBA" id="ARBA00025789"/>
    </source>
</evidence>
<accession>A0A212DHR2</accession>
<keyword evidence="1" id="KW-0677">Repeat</keyword>
<evidence type="ECO:0000259" key="5">
    <source>
        <dbReference type="PROSITE" id="PS50853"/>
    </source>
</evidence>
<evidence type="ECO:0000256" key="3">
    <source>
        <dbReference type="SAM" id="MobiDB-lite"/>
    </source>
</evidence>
<reference evidence="6 7" key="1">
    <citation type="journal article" date="2018" name="Mol. Genet. Genomics">
        <title>The red deer Cervus elaphus genome CerEla1.0: sequencing, annotating, genes, and chromosomes.</title>
        <authorList>
            <person name="Bana N.A."/>
            <person name="Nyiri A."/>
            <person name="Nagy J."/>
            <person name="Frank K."/>
            <person name="Nagy T."/>
            <person name="Steger V."/>
            <person name="Schiller M."/>
            <person name="Lakatos P."/>
            <person name="Sugar L."/>
            <person name="Horn P."/>
            <person name="Barta E."/>
            <person name="Orosz L."/>
        </authorList>
    </citation>
    <scope>NUCLEOTIDE SEQUENCE [LARGE SCALE GENOMIC DNA]</scope>
    <source>
        <strain evidence="6">Hungarian</strain>
    </source>
</reference>
<proteinExistence type="inferred from homology"/>
<dbReference type="CDD" id="cd00063">
    <property type="entry name" value="FN3"/>
    <property type="match status" value="2"/>
</dbReference>
<name>A0A212DHR2_CEREH</name>
<dbReference type="PANTHER" id="PTHR46708">
    <property type="entry name" value="TENASCIN"/>
    <property type="match status" value="1"/>
</dbReference>
<evidence type="ECO:0000313" key="7">
    <source>
        <dbReference type="Proteomes" id="UP000242450"/>
    </source>
</evidence>
<dbReference type="InterPro" id="IPR013783">
    <property type="entry name" value="Ig-like_fold"/>
</dbReference>
<dbReference type="PROSITE" id="PS50853">
    <property type="entry name" value="FN3"/>
    <property type="match status" value="1"/>
</dbReference>
<dbReference type="AlphaFoldDB" id="A0A212DHR2"/>
<dbReference type="SUPFAM" id="SSF49265">
    <property type="entry name" value="Fibronectin type III"/>
    <property type="match status" value="3"/>
</dbReference>
<protein>
    <recommendedName>
        <fullName evidence="5">Fibronectin type-III domain-containing protein</fullName>
    </recommendedName>
</protein>
<dbReference type="FunFam" id="2.60.40.10:FF:000362">
    <property type="entry name" value="Receptor-type tyrosine-protein phosphatase eta"/>
    <property type="match status" value="2"/>
</dbReference>
<feature type="domain" description="Fibronectin type-III" evidence="5">
    <location>
        <begin position="141"/>
        <end position="230"/>
    </location>
</feature>
<gene>
    <name evidence="6" type="ORF">Celaphus_00009395</name>
</gene>
<evidence type="ECO:0000256" key="1">
    <source>
        <dbReference type="ARBA" id="ARBA00022737"/>
    </source>
</evidence>
<feature type="region of interest" description="Disordered" evidence="3">
    <location>
        <begin position="1"/>
        <end position="65"/>
    </location>
</feature>
<keyword evidence="4" id="KW-0812">Transmembrane</keyword>
<dbReference type="Proteomes" id="UP000242450">
    <property type="component" value="Chromosome 1"/>
</dbReference>
<evidence type="ECO:0000256" key="4">
    <source>
        <dbReference type="SAM" id="Phobius"/>
    </source>
</evidence>
<dbReference type="Gene3D" id="2.60.40.10">
    <property type="entry name" value="Immunoglobulins"/>
    <property type="match status" value="2"/>
</dbReference>
<keyword evidence="4" id="KW-0472">Membrane</keyword>
<feature type="transmembrane region" description="Helical" evidence="4">
    <location>
        <begin position="362"/>
        <end position="382"/>
    </location>
</feature>
<feature type="compositionally biased region" description="Polar residues" evidence="3">
    <location>
        <begin position="1"/>
        <end position="61"/>
    </location>
</feature>
<dbReference type="InterPro" id="IPR003961">
    <property type="entry name" value="FN3_dom"/>
</dbReference>
<dbReference type="EMBL" id="MKHE01000001">
    <property type="protein sequence ID" value="OWK17750.1"/>
    <property type="molecule type" value="Genomic_DNA"/>
</dbReference>
<sequence length="386" mass="41533">MKAVTISPTSVTPTWKNNTTASNSMGGVKSMNENQQMSFANQTGDNSTDSSPGSNGTSGDTTVGPGPVTDLLAAFVGVTHVVLTWKKDNITVTCRMLLEGSQESTENLMVNISDLKPGSQYMVTVYPLGSNETENGLDSSQVFDMKVVNISATSLTLTWKINDNESSSVYTYKIQVVGETISFNFTVQETHAVITALSSSTLYNITVYPFLDDGSDGTPGFIQVYTHPSAVFDIRVVNVTTTEMQLEWQNADNASGYIYRLEIQSKHGSRLENSSHRGIALHGLTPGTLYKIIVTPKMNSVQGIADSIVQYTHPPLPDGSPNITSVSHNSVKVKFSGFEASHGPIQAYALVLTTVDGVICGAVFGCIFGALVIVAVGGFIFWRKKR</sequence>
<keyword evidence="4" id="KW-1133">Transmembrane helix</keyword>
<dbReference type="InterPro" id="IPR050991">
    <property type="entry name" value="ECM_Regulatory_Proteins"/>
</dbReference>